<dbReference type="AlphaFoldDB" id="A0A151B7P1"/>
<dbReference type="RefSeq" id="WP_066821221.1">
    <property type="nucleotide sequence ID" value="NZ_LTBA01000001.1"/>
</dbReference>
<comment type="caution">
    <text evidence="1">The sequence shown here is derived from an EMBL/GenBank/DDBJ whole genome shotgun (WGS) entry which is preliminary data.</text>
</comment>
<dbReference type="Pfam" id="PF10076">
    <property type="entry name" value="Phage_Mu_Gp48"/>
    <property type="match status" value="1"/>
</dbReference>
<dbReference type="InterPro" id="IPR018755">
    <property type="entry name" value="Phage_Mu_Gp48"/>
</dbReference>
<proteinExistence type="predicted"/>
<dbReference type="OrthoDB" id="1629754at2"/>
<evidence type="ECO:0000313" key="1">
    <source>
        <dbReference type="EMBL" id="KYH35823.1"/>
    </source>
</evidence>
<gene>
    <name evidence="1" type="ORF">CLTEP_02160</name>
</gene>
<protein>
    <submittedName>
        <fullName evidence="1">Uncharacterized protein</fullName>
    </submittedName>
</protein>
<accession>A0A151B7P1</accession>
<dbReference type="Proteomes" id="UP000075531">
    <property type="component" value="Unassembled WGS sequence"/>
</dbReference>
<name>A0A151B7P1_9CLOT</name>
<keyword evidence="2" id="KW-1185">Reference proteome</keyword>
<dbReference type="PATRIC" id="fig|1121338.3.peg.218"/>
<organism evidence="1 2">
    <name type="scientific">Clostridium tepidiprofundi DSM 19306</name>
    <dbReference type="NCBI Taxonomy" id="1121338"/>
    <lineage>
        <taxon>Bacteria</taxon>
        <taxon>Bacillati</taxon>
        <taxon>Bacillota</taxon>
        <taxon>Clostridia</taxon>
        <taxon>Eubacteriales</taxon>
        <taxon>Clostridiaceae</taxon>
        <taxon>Clostridium</taxon>
    </lineage>
</organism>
<dbReference type="STRING" id="1121338.CLTEP_02160"/>
<reference evidence="1 2" key="1">
    <citation type="submission" date="2016-02" db="EMBL/GenBank/DDBJ databases">
        <title>Genome sequence of Clostridium tepidiprofundi DSM 19306.</title>
        <authorList>
            <person name="Poehlein A."/>
            <person name="Daniel R."/>
        </authorList>
    </citation>
    <scope>NUCLEOTIDE SEQUENCE [LARGE SCALE GENOMIC DNA]</scope>
    <source>
        <strain evidence="1 2">DSM 19306</strain>
    </source>
</reference>
<evidence type="ECO:0000313" key="2">
    <source>
        <dbReference type="Proteomes" id="UP000075531"/>
    </source>
</evidence>
<dbReference type="EMBL" id="LTBA01000001">
    <property type="protein sequence ID" value="KYH35823.1"/>
    <property type="molecule type" value="Genomic_DNA"/>
</dbReference>
<sequence>MGVTWNFLRNSSWNELKQANRKWNKLINTLEGKLLLENVFKNNYTGVKVEFNNKLGLLNSTEINFKGVKVENILNFNFGIETDLIFTAFLSLRNFKHNMLKYMPNYYRKSRVIDNLLNSYDREFRLLDYKINDFEDNLFVDSLNSYILRWEYILGIKSNNTKSLSYRRERIKSKLQANATTTKEQLKRICKIYCDSDVEIIEDYENYTFTIKFINTAGIPKNIEALKETIEEIKPAHLAYKFDFMFKIWNDVKKYTWNEAKKKTWNQLRDFKS</sequence>